<comment type="similarity">
    <text evidence="1">Belongs to the UPF0065 (bug) family.</text>
</comment>
<proteinExistence type="inferred from homology"/>
<feature type="chain" id="PRO_5013356350" evidence="2">
    <location>
        <begin position="28"/>
        <end position="345"/>
    </location>
</feature>
<dbReference type="InterPro" id="IPR042100">
    <property type="entry name" value="Bug_dom1"/>
</dbReference>
<dbReference type="Pfam" id="PF03401">
    <property type="entry name" value="TctC"/>
    <property type="match status" value="1"/>
</dbReference>
<dbReference type="PANTHER" id="PTHR42928">
    <property type="entry name" value="TRICARBOXYLATE-BINDING PROTEIN"/>
    <property type="match status" value="1"/>
</dbReference>
<evidence type="ECO:0000256" key="1">
    <source>
        <dbReference type="ARBA" id="ARBA00006987"/>
    </source>
</evidence>
<evidence type="ECO:0000313" key="4">
    <source>
        <dbReference type="Proteomes" id="UP000223606"/>
    </source>
</evidence>
<gene>
    <name evidence="3" type="ORF">HDIA_4226</name>
</gene>
<dbReference type="NCBIfam" id="TIGR01409">
    <property type="entry name" value="TAT_signal_seq"/>
    <property type="match status" value="1"/>
</dbReference>
<dbReference type="CDD" id="cd07012">
    <property type="entry name" value="PBP2_Bug_TTT"/>
    <property type="match status" value="1"/>
</dbReference>
<reference evidence="4" key="1">
    <citation type="submission" date="2017-09" db="EMBL/GenBank/DDBJ databases">
        <title>Genome sequence of Nannocystis excedens DSM 71.</title>
        <authorList>
            <person name="Blom J."/>
        </authorList>
    </citation>
    <scope>NUCLEOTIDE SEQUENCE [LARGE SCALE GENOMIC DNA]</scope>
    <source>
        <strain evidence="4">type strain: E19</strain>
    </source>
</reference>
<dbReference type="EMBL" id="LT960614">
    <property type="protein sequence ID" value="SON57767.1"/>
    <property type="molecule type" value="Genomic_DNA"/>
</dbReference>
<evidence type="ECO:0000256" key="2">
    <source>
        <dbReference type="SAM" id="SignalP"/>
    </source>
</evidence>
<protein>
    <submittedName>
        <fullName evidence="3">TRAP transporter solute receptor, TAXI family</fullName>
    </submittedName>
</protein>
<dbReference type="Gene3D" id="3.40.190.150">
    <property type="entry name" value="Bordetella uptake gene, domain 1"/>
    <property type="match status" value="1"/>
</dbReference>
<organism evidence="3 4">
    <name type="scientific">Hartmannibacter diazotrophicus</name>
    <dbReference type="NCBI Taxonomy" id="1482074"/>
    <lineage>
        <taxon>Bacteria</taxon>
        <taxon>Pseudomonadati</taxon>
        <taxon>Pseudomonadota</taxon>
        <taxon>Alphaproteobacteria</taxon>
        <taxon>Hyphomicrobiales</taxon>
        <taxon>Pleomorphomonadaceae</taxon>
        <taxon>Hartmannibacter</taxon>
    </lineage>
</organism>
<keyword evidence="3" id="KW-0675">Receptor</keyword>
<dbReference type="KEGG" id="hdi:HDIA_4226"/>
<dbReference type="Proteomes" id="UP000223606">
    <property type="component" value="Chromosome 1"/>
</dbReference>
<dbReference type="RefSeq" id="WP_099557969.1">
    <property type="nucleotide sequence ID" value="NZ_LT960614.1"/>
</dbReference>
<feature type="signal peptide" evidence="2">
    <location>
        <begin position="1"/>
        <end position="27"/>
    </location>
</feature>
<sequence length="345" mass="36460">MRRDFLKGIAVCLVAGATLATAGNAWAEDASAFYKGKVINWIVPYNPGGGYDEYSRAIAPYMEKYTGARVDIENMPGAGGMKGANEIFDAPADGLTVGIMNGSAMVTNQLSGIEGARYKIGEFSYLGRMVADLRVLVVGTSSPYKTFDDVVASKQPVLLGATGLGGSTYVDAVITGPAFGIDQKVVHGFNNSSDVRQAMLRGDIQGMWGSLGSAIQGVEDGEHVIVLQSPKKRSAQLPDVPSVFEKAAALPNAEAVMPVLDAWDALNAVGRPVAGPPGIPEDRLAFLRDAFQKAMTDPEFVKLMADTERDLDYASGADMEQIAKAATDLAPDVHDKIVAAIRGDI</sequence>
<accession>A0A2C9DBT8</accession>
<dbReference type="AlphaFoldDB" id="A0A2C9DBT8"/>
<dbReference type="InterPro" id="IPR005064">
    <property type="entry name" value="BUG"/>
</dbReference>
<dbReference type="OrthoDB" id="7250490at2"/>
<dbReference type="PANTHER" id="PTHR42928:SF5">
    <property type="entry name" value="BLR1237 PROTEIN"/>
    <property type="match status" value="1"/>
</dbReference>
<evidence type="ECO:0000313" key="3">
    <source>
        <dbReference type="EMBL" id="SON57767.1"/>
    </source>
</evidence>
<keyword evidence="2" id="KW-0732">Signal</keyword>
<name>A0A2C9DBT8_9HYPH</name>
<dbReference type="Gene3D" id="3.40.190.10">
    <property type="entry name" value="Periplasmic binding protein-like II"/>
    <property type="match status" value="1"/>
</dbReference>
<keyword evidence="4" id="KW-1185">Reference proteome</keyword>
<dbReference type="InterPro" id="IPR019546">
    <property type="entry name" value="TAT_signal_bac_arc"/>
</dbReference>
<dbReference type="SUPFAM" id="SSF53850">
    <property type="entry name" value="Periplasmic binding protein-like II"/>
    <property type="match status" value="1"/>
</dbReference>